<dbReference type="EMBL" id="AP009049">
    <property type="protein sequence ID" value="BAH06688.1"/>
    <property type="molecule type" value="Genomic_DNA"/>
</dbReference>
<evidence type="ECO:0000313" key="2">
    <source>
        <dbReference type="Proteomes" id="UP000007969"/>
    </source>
</evidence>
<evidence type="ECO:0000313" key="1">
    <source>
        <dbReference type="EMBL" id="BAH06688.1"/>
    </source>
</evidence>
<dbReference type="InterPro" id="IPR052194">
    <property type="entry name" value="MESH1"/>
</dbReference>
<dbReference type="Proteomes" id="UP000007969">
    <property type="component" value="Chromosome"/>
</dbReference>
<sequence length="145" mass="16472">MYMLNKAIQIAVKAHEGQVDKGGNPYILHPLRVMLSCNSEIERICAVLHDVVEDTPVTFEDIREQGFSDEIVNALGCLTRHKGESYDDFIRRVLKNKIACSVKLADLADNMDLTRISSPTDKDERRIKKYKKAFYKISEALTAVK</sequence>
<dbReference type="Gene3D" id="1.10.3210.10">
    <property type="entry name" value="Hypothetical protein af1432"/>
    <property type="match status" value="1"/>
</dbReference>
<dbReference type="HOGENOM" id="CLU_109398_2_0_9"/>
<gene>
    <name evidence="1" type="ordered locus">CKR_1637</name>
</gene>
<name>B9E2G3_CLOK1</name>
<dbReference type="KEGG" id="ckr:CKR_1637"/>
<reference evidence="2" key="1">
    <citation type="submission" date="2005-09" db="EMBL/GenBank/DDBJ databases">
        <title>Complete genome sequence of Clostridium kluyveri and comparative genomics of Clostridia species.</title>
        <authorList>
            <person name="Inui M."/>
            <person name="Nonaka H."/>
            <person name="Shinoda Y."/>
            <person name="Ikenaga Y."/>
            <person name="Abe M."/>
            <person name="Naito K."/>
            <person name="Vertes A.A."/>
            <person name="Yukawa H."/>
        </authorList>
    </citation>
    <scope>NUCLEOTIDE SEQUENCE [LARGE SCALE GENOMIC DNA]</scope>
    <source>
        <strain evidence="2">NBRC 12016</strain>
    </source>
</reference>
<dbReference type="AlphaFoldDB" id="B9E2G3"/>
<dbReference type="PANTHER" id="PTHR46246:SF1">
    <property type="entry name" value="GUANOSINE-3',5'-BIS(DIPHOSPHATE) 3'-PYROPHOSPHOHYDROLASE MESH1"/>
    <property type="match status" value="1"/>
</dbReference>
<organism evidence="1 2">
    <name type="scientific">Clostridium kluyveri (strain NBRC 12016)</name>
    <dbReference type="NCBI Taxonomy" id="583346"/>
    <lineage>
        <taxon>Bacteria</taxon>
        <taxon>Bacillati</taxon>
        <taxon>Bacillota</taxon>
        <taxon>Clostridia</taxon>
        <taxon>Eubacteriales</taxon>
        <taxon>Clostridiaceae</taxon>
        <taxon>Clostridium</taxon>
    </lineage>
</organism>
<dbReference type="PANTHER" id="PTHR46246">
    <property type="entry name" value="GUANOSINE-3',5'-BIS(DIPHOSPHATE) 3'-PYROPHOSPHOHYDROLASE MESH1"/>
    <property type="match status" value="1"/>
</dbReference>
<dbReference type="GO" id="GO:0008893">
    <property type="term" value="F:guanosine-3',5'-bis(diphosphate) 3'-diphosphatase activity"/>
    <property type="evidence" value="ECO:0007669"/>
    <property type="project" value="TreeGrafter"/>
</dbReference>
<evidence type="ECO:0008006" key="3">
    <source>
        <dbReference type="Google" id="ProtNLM"/>
    </source>
</evidence>
<accession>B9E2G3</accession>
<protein>
    <recommendedName>
        <fullName evidence="3">GTP pyrophosphokinase</fullName>
    </recommendedName>
</protein>
<dbReference type="SUPFAM" id="SSF109604">
    <property type="entry name" value="HD-domain/PDEase-like"/>
    <property type="match status" value="1"/>
</dbReference>
<proteinExistence type="predicted"/>